<dbReference type="RefSeq" id="WP_207823004.1">
    <property type="nucleotide sequence ID" value="NZ_CP062006.1"/>
</dbReference>
<name>A0ABX7SJS1_9CAUL</name>
<accession>A0ABX7SJS1</accession>
<protein>
    <submittedName>
        <fullName evidence="1">Uncharacterized protein</fullName>
    </submittedName>
</protein>
<dbReference type="EMBL" id="CP062006">
    <property type="protein sequence ID" value="QTC87062.1"/>
    <property type="molecule type" value="Genomic_DNA"/>
</dbReference>
<sequence length="66" mass="7479">MSANFTPTAAQQAILERLRVPERIEVTLQRPSFALDANELRLCERRSEELARGFDPDYELTAEGAD</sequence>
<gene>
    <name evidence="1" type="ORF">IFE19_13145</name>
</gene>
<organism evidence="1 2">
    <name type="scientific">Brevundimonas pondensis</name>
    <dbReference type="NCBI Taxonomy" id="2774189"/>
    <lineage>
        <taxon>Bacteria</taxon>
        <taxon>Pseudomonadati</taxon>
        <taxon>Pseudomonadota</taxon>
        <taxon>Alphaproteobacteria</taxon>
        <taxon>Caulobacterales</taxon>
        <taxon>Caulobacteraceae</taxon>
        <taxon>Brevundimonas</taxon>
    </lineage>
</organism>
<evidence type="ECO:0000313" key="1">
    <source>
        <dbReference type="EMBL" id="QTC87062.1"/>
    </source>
</evidence>
<keyword evidence="2" id="KW-1185">Reference proteome</keyword>
<proteinExistence type="predicted"/>
<dbReference type="Proteomes" id="UP000663942">
    <property type="component" value="Chromosome"/>
</dbReference>
<evidence type="ECO:0000313" key="2">
    <source>
        <dbReference type="Proteomes" id="UP000663942"/>
    </source>
</evidence>
<reference evidence="1 2" key="1">
    <citation type="submission" date="2020-09" db="EMBL/GenBank/DDBJ databases">
        <title>Brevundimonas sp. LVF1 isolated from an oligotrophic pond in Goettingen, Germany.</title>
        <authorList>
            <person name="Friedrich I."/>
            <person name="Klassen A."/>
            <person name="Neubauer H."/>
            <person name="Schneider D."/>
            <person name="Hertel R."/>
            <person name="Daniel R."/>
        </authorList>
    </citation>
    <scope>NUCLEOTIDE SEQUENCE [LARGE SCALE GENOMIC DNA]</scope>
    <source>
        <strain evidence="1 2">LVF1</strain>
    </source>
</reference>